<keyword evidence="4 7" id="KW-0812">Transmembrane</keyword>
<dbReference type="PANTHER" id="PTHR30069">
    <property type="entry name" value="TONB-DEPENDENT OUTER MEMBRANE RECEPTOR"/>
    <property type="match status" value="1"/>
</dbReference>
<feature type="domain" description="TonB-dependent receptor plug" evidence="8">
    <location>
        <begin position="49"/>
        <end position="155"/>
    </location>
</feature>
<keyword evidence="3 7" id="KW-1134">Transmembrane beta strand</keyword>
<gene>
    <name evidence="9" type="ORF">ABNE31_12960</name>
</gene>
<evidence type="ECO:0000256" key="4">
    <source>
        <dbReference type="ARBA" id="ARBA00022692"/>
    </source>
</evidence>
<dbReference type="GO" id="GO:0044718">
    <property type="term" value="P:siderophore transmembrane transport"/>
    <property type="evidence" value="ECO:0007669"/>
    <property type="project" value="TreeGrafter"/>
</dbReference>
<dbReference type="GO" id="GO:0009279">
    <property type="term" value="C:cell outer membrane"/>
    <property type="evidence" value="ECO:0007669"/>
    <property type="project" value="UniProtKB-SubCell"/>
</dbReference>
<sequence length="620" mass="69165">MKKNHLWLITALLAGKGVFAQNVPQDSLKLQQLDEVVVSDSKFELKRENSGKTVIKITAEELQRNQGRTVAEIINTKSGIEIAGSRGRDGAVLGTFARGGRGRQVLIVIDGVRVSDPSTFSAEYDLRLLSPNTIKSIEIIKGAASTLYGTNAATAVINITTKKSSEKEVAGAFETSVGTNQTADDQSYDLGSIQNSANVNGTLGKLNYGVDFSNRYRSGMSAAVTPQNEEDIFSHFSTNVRLGYRFSEQFELQVYGNQTKFKNEYDASMMDAPNLGENEQQRVGLSSEYTYGKGSVHLNAAYSDYESEANDTFGESITEGNNWVFDLYHKYVLGKQFHTILGVNYIKDEAVFTEEVDFTIVDPYTNVVYVSDFGLNLNAGARLNNHSEYGNHFVYNVNPSFVFDTEKGYVKLLGSYATSYITPNLTQLFGAFGGNPDLEPEENTTIEGGVELKVDNTFRISTLYFDRNETNAIGFDSNFTNINVADEIDANGVEVEASWLPWSDFRVNANYTFTERKGDNAIRIPKHKANLSLWYEFSESTNASLDYAYTGERFDTDFNTFSDIALEPFSLLNFAIRHELIKNKLNVFLNADNLLNEDYRELLGFTTRGRNFRLGFSLNL</sequence>
<dbReference type="KEGG" id="fld:ABNE31_12960"/>
<dbReference type="Pfam" id="PF07715">
    <property type="entry name" value="Plug"/>
    <property type="match status" value="1"/>
</dbReference>
<keyword evidence="5 7" id="KW-0472">Membrane</keyword>
<evidence type="ECO:0000256" key="2">
    <source>
        <dbReference type="ARBA" id="ARBA00022448"/>
    </source>
</evidence>
<reference evidence="9" key="1">
    <citation type="submission" date="2024-05" db="EMBL/GenBank/DDBJ databases">
        <title>Draft Genome Sequences of Flagellimonas sp. MMG031 and Marinobacter sp. MMG032 Isolated from the dinoflagellate Symbiodinium pilosum.</title>
        <authorList>
            <person name="Shikuma N.J."/>
            <person name="Farrell M.V."/>
        </authorList>
    </citation>
    <scope>NUCLEOTIDE SEQUENCE</scope>
    <source>
        <strain evidence="9">MMG031</strain>
    </source>
</reference>
<keyword evidence="9" id="KW-0675">Receptor</keyword>
<name>A0AAU7MVQ4_9FLAO</name>
<comment type="subcellular location">
    <subcellularLocation>
        <location evidence="1 7">Cell outer membrane</location>
        <topology evidence="1 7">Multi-pass membrane protein</topology>
    </subcellularLocation>
</comment>
<dbReference type="RefSeq" id="WP_349351433.1">
    <property type="nucleotide sequence ID" value="NZ_CP157804.1"/>
</dbReference>
<evidence type="ECO:0000313" key="9">
    <source>
        <dbReference type="EMBL" id="XBQ22505.1"/>
    </source>
</evidence>
<keyword evidence="6 7" id="KW-0998">Cell outer membrane</keyword>
<evidence type="ECO:0000256" key="6">
    <source>
        <dbReference type="ARBA" id="ARBA00023237"/>
    </source>
</evidence>
<proteinExistence type="inferred from homology"/>
<dbReference type="PANTHER" id="PTHR30069:SF50">
    <property type="entry name" value="TONB-DEPENDENT RECEPTOR HI_1217-RELATED"/>
    <property type="match status" value="1"/>
</dbReference>
<evidence type="ECO:0000256" key="7">
    <source>
        <dbReference type="PROSITE-ProRule" id="PRU01360"/>
    </source>
</evidence>
<dbReference type="AlphaFoldDB" id="A0AAU7MVQ4"/>
<evidence type="ECO:0000256" key="1">
    <source>
        <dbReference type="ARBA" id="ARBA00004571"/>
    </source>
</evidence>
<dbReference type="InterPro" id="IPR036942">
    <property type="entry name" value="Beta-barrel_TonB_sf"/>
</dbReference>
<keyword evidence="2 7" id="KW-0813">Transport</keyword>
<protein>
    <submittedName>
        <fullName evidence="9">TonB-dependent receptor plug domain-containing protein</fullName>
    </submittedName>
</protein>
<dbReference type="GO" id="GO:0015344">
    <property type="term" value="F:siderophore uptake transmembrane transporter activity"/>
    <property type="evidence" value="ECO:0007669"/>
    <property type="project" value="TreeGrafter"/>
</dbReference>
<evidence type="ECO:0000256" key="3">
    <source>
        <dbReference type="ARBA" id="ARBA00022452"/>
    </source>
</evidence>
<dbReference type="InterPro" id="IPR012910">
    <property type="entry name" value="Plug_dom"/>
</dbReference>
<dbReference type="Gene3D" id="2.40.170.20">
    <property type="entry name" value="TonB-dependent receptor, beta-barrel domain"/>
    <property type="match status" value="1"/>
</dbReference>
<dbReference type="SUPFAM" id="SSF56935">
    <property type="entry name" value="Porins"/>
    <property type="match status" value="1"/>
</dbReference>
<comment type="similarity">
    <text evidence="7">Belongs to the TonB-dependent receptor family.</text>
</comment>
<dbReference type="InterPro" id="IPR037066">
    <property type="entry name" value="Plug_dom_sf"/>
</dbReference>
<evidence type="ECO:0000259" key="8">
    <source>
        <dbReference type="Pfam" id="PF07715"/>
    </source>
</evidence>
<accession>A0AAU7MVQ4</accession>
<organism evidence="9">
    <name type="scientific">Flagellimonas sp. MMG031</name>
    <dbReference type="NCBI Taxonomy" id="3158549"/>
    <lineage>
        <taxon>Bacteria</taxon>
        <taxon>Pseudomonadati</taxon>
        <taxon>Bacteroidota</taxon>
        <taxon>Flavobacteriia</taxon>
        <taxon>Flavobacteriales</taxon>
        <taxon>Flavobacteriaceae</taxon>
        <taxon>Flagellimonas</taxon>
    </lineage>
</organism>
<dbReference type="InterPro" id="IPR039426">
    <property type="entry name" value="TonB-dep_rcpt-like"/>
</dbReference>
<dbReference type="PROSITE" id="PS52016">
    <property type="entry name" value="TONB_DEPENDENT_REC_3"/>
    <property type="match status" value="1"/>
</dbReference>
<dbReference type="Gene3D" id="2.170.130.10">
    <property type="entry name" value="TonB-dependent receptor, plug domain"/>
    <property type="match status" value="1"/>
</dbReference>
<dbReference type="EMBL" id="CP157804">
    <property type="protein sequence ID" value="XBQ22505.1"/>
    <property type="molecule type" value="Genomic_DNA"/>
</dbReference>
<evidence type="ECO:0000256" key="5">
    <source>
        <dbReference type="ARBA" id="ARBA00023136"/>
    </source>
</evidence>